<gene>
    <name evidence="4" type="ORF">EYB53_016280</name>
</gene>
<keyword evidence="3" id="KW-0677">Repeat</keyword>
<evidence type="ECO:0000256" key="1">
    <source>
        <dbReference type="ARBA" id="ARBA00007274"/>
    </source>
</evidence>
<dbReference type="InterPro" id="IPR051159">
    <property type="entry name" value="Hexapeptide_acetyltransf"/>
</dbReference>
<reference evidence="4 5" key="1">
    <citation type="submission" date="2021-03" db="EMBL/GenBank/DDBJ databases">
        <authorList>
            <person name="Grouzdev D.S."/>
        </authorList>
    </citation>
    <scope>NUCLEOTIDE SEQUENCE [LARGE SCALE GENOMIC DNA]</scope>
    <source>
        <strain evidence="4 5">M50-1</strain>
    </source>
</reference>
<dbReference type="Proteomes" id="UP001193081">
    <property type="component" value="Unassembled WGS sequence"/>
</dbReference>
<dbReference type="SUPFAM" id="SSF51161">
    <property type="entry name" value="Trimeric LpxA-like enzymes"/>
    <property type="match status" value="1"/>
</dbReference>
<dbReference type="InterPro" id="IPR001451">
    <property type="entry name" value="Hexapep"/>
</dbReference>
<keyword evidence="2" id="KW-0808">Transferase</keyword>
<evidence type="ECO:0000313" key="5">
    <source>
        <dbReference type="Proteomes" id="UP001193081"/>
    </source>
</evidence>
<comment type="similarity">
    <text evidence="1">Belongs to the transferase hexapeptide repeat family.</text>
</comment>
<dbReference type="PANTHER" id="PTHR23416">
    <property type="entry name" value="SIALIC ACID SYNTHASE-RELATED"/>
    <property type="match status" value="1"/>
</dbReference>
<accession>A0ABS4DCV0</accession>
<dbReference type="PROSITE" id="PS00101">
    <property type="entry name" value="HEXAPEP_TRANSFERASES"/>
    <property type="match status" value="1"/>
</dbReference>
<dbReference type="Gene3D" id="2.160.10.10">
    <property type="entry name" value="Hexapeptide repeat proteins"/>
    <property type="match status" value="1"/>
</dbReference>
<protein>
    <submittedName>
        <fullName evidence="4">Acyltransferase</fullName>
    </submittedName>
</protein>
<organism evidence="4 5">
    <name type="scientific">Candidatus Chloroploca mongolica</name>
    <dbReference type="NCBI Taxonomy" id="2528176"/>
    <lineage>
        <taxon>Bacteria</taxon>
        <taxon>Bacillati</taxon>
        <taxon>Chloroflexota</taxon>
        <taxon>Chloroflexia</taxon>
        <taxon>Chloroflexales</taxon>
        <taxon>Chloroflexineae</taxon>
        <taxon>Oscillochloridaceae</taxon>
        <taxon>Candidatus Chloroploca</taxon>
    </lineage>
</organism>
<evidence type="ECO:0000256" key="3">
    <source>
        <dbReference type="ARBA" id="ARBA00022737"/>
    </source>
</evidence>
<dbReference type="EMBL" id="SIJK02000031">
    <property type="protein sequence ID" value="MBP1467271.1"/>
    <property type="molecule type" value="Genomic_DNA"/>
</dbReference>
<name>A0ABS4DCV0_9CHLR</name>
<evidence type="ECO:0000256" key="2">
    <source>
        <dbReference type="ARBA" id="ARBA00022679"/>
    </source>
</evidence>
<dbReference type="PANTHER" id="PTHR23416:SF23">
    <property type="entry name" value="ACETYLTRANSFERASE C18B11.09C-RELATED"/>
    <property type="match status" value="1"/>
</dbReference>
<dbReference type="InterPro" id="IPR011004">
    <property type="entry name" value="Trimer_LpxA-like_sf"/>
</dbReference>
<dbReference type="RefSeq" id="WP_135479479.1">
    <property type="nucleotide sequence ID" value="NZ_SIJK02000031.1"/>
</dbReference>
<comment type="caution">
    <text evidence="4">The sequence shown here is derived from an EMBL/GenBank/DDBJ whole genome shotgun (WGS) entry which is preliminary data.</text>
</comment>
<dbReference type="GO" id="GO:0016746">
    <property type="term" value="F:acyltransferase activity"/>
    <property type="evidence" value="ECO:0007669"/>
    <property type="project" value="UniProtKB-KW"/>
</dbReference>
<keyword evidence="4" id="KW-0012">Acyltransferase</keyword>
<keyword evidence="5" id="KW-1185">Reference proteome</keyword>
<dbReference type="InterPro" id="IPR018357">
    <property type="entry name" value="Hexapep_transf_CS"/>
</dbReference>
<proteinExistence type="inferred from homology"/>
<evidence type="ECO:0000313" key="4">
    <source>
        <dbReference type="EMBL" id="MBP1467271.1"/>
    </source>
</evidence>
<dbReference type="Pfam" id="PF00132">
    <property type="entry name" value="Hexapep"/>
    <property type="match status" value="1"/>
</dbReference>
<sequence length="183" mass="19260">MDHRLLTKIISTVGEEVGNLNPRLALAQLLLKPLPPFVGSRLRMFGLRLAGFEIGHGTQFWGMPIITGTGAITSRLHIGKHCLFNIDCIFDLVDTITIKDHVVVGHQALIITGSHVIGPATARAGALKPAPVVLEQGVWLGARVTILPGVTVGAGAVIGAGTVVARDVPANTLIAGSHRRVLD</sequence>